<dbReference type="SMART" id="SM00225">
    <property type="entry name" value="BTB"/>
    <property type="match status" value="1"/>
</dbReference>
<dbReference type="RefSeq" id="XP_002948739.1">
    <property type="nucleotide sequence ID" value="XM_002948693.1"/>
</dbReference>
<feature type="region of interest" description="Disordered" evidence="2">
    <location>
        <begin position="240"/>
        <end position="266"/>
    </location>
</feature>
<dbReference type="InterPro" id="IPR011333">
    <property type="entry name" value="SKP1/BTB/POZ_sf"/>
</dbReference>
<dbReference type="PROSITE" id="PS50097">
    <property type="entry name" value="BTB"/>
    <property type="match status" value="1"/>
</dbReference>
<evidence type="ECO:0000256" key="2">
    <source>
        <dbReference type="SAM" id="MobiDB-lite"/>
    </source>
</evidence>
<feature type="compositionally biased region" description="Basic residues" evidence="2">
    <location>
        <begin position="674"/>
        <end position="683"/>
    </location>
</feature>
<feature type="region of interest" description="Disordered" evidence="2">
    <location>
        <begin position="658"/>
        <end position="694"/>
    </location>
</feature>
<gene>
    <name evidence="4" type="ORF">VOLCADRAFT_89185</name>
</gene>
<dbReference type="KEGG" id="vcn:VOLCADRAFT_89185"/>
<feature type="domain" description="BTB" evidence="3">
    <location>
        <begin position="18"/>
        <end position="101"/>
    </location>
</feature>
<evidence type="ECO:0000256" key="1">
    <source>
        <dbReference type="ARBA" id="ARBA00004906"/>
    </source>
</evidence>
<keyword evidence="5" id="KW-1185">Reference proteome</keyword>
<dbReference type="eggNOG" id="KOG4441">
    <property type="taxonomic scope" value="Eukaryota"/>
</dbReference>
<dbReference type="Gene3D" id="3.30.710.10">
    <property type="entry name" value="Potassium Channel Kv1.1, Chain A"/>
    <property type="match status" value="1"/>
</dbReference>
<name>D8TR10_VOLCA</name>
<dbReference type="EMBL" id="GL378332">
    <property type="protein sequence ID" value="EFJ50119.1"/>
    <property type="molecule type" value="Genomic_DNA"/>
</dbReference>
<comment type="pathway">
    <text evidence="1">Protein modification; protein ubiquitination.</text>
</comment>
<reference evidence="4 5" key="1">
    <citation type="journal article" date="2010" name="Science">
        <title>Genomic analysis of organismal complexity in the multicellular green alga Volvox carteri.</title>
        <authorList>
            <person name="Prochnik S.E."/>
            <person name="Umen J."/>
            <person name="Nedelcu A.M."/>
            <person name="Hallmann A."/>
            <person name="Miller S.M."/>
            <person name="Nishii I."/>
            <person name="Ferris P."/>
            <person name="Kuo A."/>
            <person name="Mitros T."/>
            <person name="Fritz-Laylin L.K."/>
            <person name="Hellsten U."/>
            <person name="Chapman J."/>
            <person name="Simakov O."/>
            <person name="Rensing S.A."/>
            <person name="Terry A."/>
            <person name="Pangilinan J."/>
            <person name="Kapitonov V."/>
            <person name="Jurka J."/>
            <person name="Salamov A."/>
            <person name="Shapiro H."/>
            <person name="Schmutz J."/>
            <person name="Grimwood J."/>
            <person name="Lindquist E."/>
            <person name="Lucas S."/>
            <person name="Grigoriev I.V."/>
            <person name="Schmitt R."/>
            <person name="Kirk D."/>
            <person name="Rokhsar D.S."/>
        </authorList>
    </citation>
    <scope>NUCLEOTIDE SEQUENCE [LARGE SCALE GENOMIC DNA]</scope>
    <source>
        <strain evidence="5">f. Nagariensis / Eve</strain>
    </source>
</reference>
<dbReference type="Pfam" id="PF00651">
    <property type="entry name" value="BTB"/>
    <property type="match status" value="1"/>
</dbReference>
<evidence type="ECO:0000313" key="4">
    <source>
        <dbReference type="EMBL" id="EFJ50119.1"/>
    </source>
</evidence>
<dbReference type="PANTHER" id="PTHR47369">
    <property type="entry name" value="BTB/POZ DOMAIN-CONTAINING PROTEIN"/>
    <property type="match status" value="1"/>
</dbReference>
<protein>
    <recommendedName>
        <fullName evidence="3">BTB domain-containing protein</fullName>
    </recommendedName>
</protein>
<dbReference type="GeneID" id="9623444"/>
<feature type="region of interest" description="Disordered" evidence="2">
    <location>
        <begin position="535"/>
        <end position="560"/>
    </location>
</feature>
<dbReference type="Proteomes" id="UP000001058">
    <property type="component" value="Unassembled WGS sequence"/>
</dbReference>
<dbReference type="AlphaFoldDB" id="D8TR10"/>
<dbReference type="SUPFAM" id="SSF54695">
    <property type="entry name" value="POZ domain"/>
    <property type="match status" value="1"/>
</dbReference>
<dbReference type="PANTHER" id="PTHR47369:SF1">
    <property type="entry name" value="BTB_POZ DOMAIN-CONTAINING PROTEIN"/>
    <property type="match status" value="1"/>
</dbReference>
<dbReference type="InterPro" id="IPR000210">
    <property type="entry name" value="BTB/POZ_dom"/>
</dbReference>
<feature type="compositionally biased region" description="Gly residues" evidence="2">
    <location>
        <begin position="240"/>
        <end position="265"/>
    </location>
</feature>
<sequence>MTCPLSWVGGLRVARLFPDVVLKAFGKAYPAHRVILASQSAYFATLWSWVSWQPASGRGCYAEEEWSSLPSHDLVLGEDVTQKGFEWILEYFYASPTVIITSENAFDVLAAAHYLGVIAVQTACVEFVAQHLDPHNLAACLLWATRADHGEASDMLASSCRRLLALRLPQNLSAWAPALARIEPRILLDIMSSDHLAVPTEYDRYELVKEVAKICAAAAAAAPSGALAAAAATTAAEETAGGGAEGGADGAIGAGGDGHSGGGASGTLEVQRMLTSALRLSDEGLAGHLELARSCSSAGLPCPGLPPTVAAAKEPATAAASASAAVDCTLPRRCLSSSASLGSVAGDADSDASLVGSASPAASALGTSSSECTSVDVASVLTSSQASSRSTLRLCELAVPTTPEEHRIEDAVTDTAGKAPCKNATVVVATAAVSSPPLRSHKTQGSNDSSDVVDVPQRAISMVTAGSSVAATTAAAAVAACARMLLHEAVRYEHLTVPQLMAVMGEGLVPANVLHTALWERTRLDVEVHARSSQAAAATGERAGTHSIAGGAGGGSRSGRVDAAEAVPVGALVRPLRFRAFRMCWRLPCGALRKLQPKDVLQSDLHQHAGSLWHLRVCCSDRSRDHLGLFVGRHLAGAAVGNATGLLRLWQGARLSPARQMEPAGREAGGQQPHRLRPGRRGRLQPPQEHPLIDPVPPPPMQQWQQRQHAALSRPFFAYTDQNASLRGRCRLSVFQSDNTALQGRLCLGDTGDFTADFAAGGYFGQGQLIARADLARLPDEQEMLVFMSLQVPVDTAE</sequence>
<accession>D8TR10</accession>
<evidence type="ECO:0000259" key="3">
    <source>
        <dbReference type="PROSITE" id="PS50097"/>
    </source>
</evidence>
<dbReference type="STRING" id="3068.D8TR10"/>
<proteinExistence type="predicted"/>
<evidence type="ECO:0000313" key="5">
    <source>
        <dbReference type="Proteomes" id="UP000001058"/>
    </source>
</evidence>
<organism evidence="5">
    <name type="scientific">Volvox carteri f. nagariensis</name>
    <dbReference type="NCBI Taxonomy" id="3068"/>
    <lineage>
        <taxon>Eukaryota</taxon>
        <taxon>Viridiplantae</taxon>
        <taxon>Chlorophyta</taxon>
        <taxon>core chlorophytes</taxon>
        <taxon>Chlorophyceae</taxon>
        <taxon>CS clade</taxon>
        <taxon>Chlamydomonadales</taxon>
        <taxon>Volvocaceae</taxon>
        <taxon>Volvox</taxon>
    </lineage>
</organism>
<dbReference type="OrthoDB" id="6359943at2759"/>
<dbReference type="InParanoid" id="D8TR10"/>